<evidence type="ECO:0000256" key="12">
    <source>
        <dbReference type="PIRNR" id="PIRNR003097"/>
    </source>
</evidence>
<name>C7RN73_ACCRE</name>
<dbReference type="EMBL" id="CP001715">
    <property type="protein sequence ID" value="ACV37259.1"/>
    <property type="molecule type" value="Genomic_DNA"/>
</dbReference>
<feature type="transmembrane region" description="Helical" evidence="13">
    <location>
        <begin position="27"/>
        <end position="47"/>
    </location>
</feature>
<evidence type="ECO:0000256" key="1">
    <source>
        <dbReference type="ARBA" id="ARBA00004429"/>
    </source>
</evidence>
<dbReference type="eggNOG" id="COG2177">
    <property type="taxonomic scope" value="Bacteria"/>
</dbReference>
<comment type="subcellular location">
    <subcellularLocation>
        <location evidence="1">Cell inner membrane</location>
        <topology evidence="1">Multi-pass membrane protein</topology>
    </subcellularLocation>
</comment>
<dbReference type="GO" id="GO:0032153">
    <property type="term" value="C:cell division site"/>
    <property type="evidence" value="ECO:0007669"/>
    <property type="project" value="TreeGrafter"/>
</dbReference>
<proteinExistence type="inferred from homology"/>
<evidence type="ECO:0000256" key="6">
    <source>
        <dbReference type="ARBA" id="ARBA00022519"/>
    </source>
</evidence>
<feature type="transmembrane region" description="Helical" evidence="13">
    <location>
        <begin position="272"/>
        <end position="291"/>
    </location>
</feature>
<evidence type="ECO:0000256" key="10">
    <source>
        <dbReference type="ARBA" id="ARBA00023136"/>
    </source>
</evidence>
<dbReference type="InterPro" id="IPR004513">
    <property type="entry name" value="FtsX"/>
</dbReference>
<dbReference type="PANTHER" id="PTHR47755:SF1">
    <property type="entry name" value="CELL DIVISION PROTEIN FTSX"/>
    <property type="match status" value="1"/>
</dbReference>
<evidence type="ECO:0000256" key="9">
    <source>
        <dbReference type="ARBA" id="ARBA00022989"/>
    </source>
</evidence>
<evidence type="ECO:0000259" key="14">
    <source>
        <dbReference type="Pfam" id="PF02687"/>
    </source>
</evidence>
<evidence type="ECO:0000256" key="2">
    <source>
        <dbReference type="ARBA" id="ARBA00007379"/>
    </source>
</evidence>
<organism evidence="16">
    <name type="scientific">Accumulibacter regalis</name>
    <dbReference type="NCBI Taxonomy" id="522306"/>
    <lineage>
        <taxon>Bacteria</taxon>
        <taxon>Pseudomonadati</taxon>
        <taxon>Pseudomonadota</taxon>
        <taxon>Betaproteobacteria</taxon>
        <taxon>Candidatus Accumulibacter</taxon>
    </lineage>
</organism>
<protein>
    <recommendedName>
        <fullName evidence="4 12">Cell division protein FtsX</fullName>
    </recommendedName>
</protein>
<dbReference type="STRING" id="522306.CAP2UW1_4015"/>
<gene>
    <name evidence="16" type="ordered locus">CAP2UW1_4015</name>
</gene>
<dbReference type="InterPro" id="IPR003838">
    <property type="entry name" value="ABC3_permease_C"/>
</dbReference>
<evidence type="ECO:0000259" key="15">
    <source>
        <dbReference type="Pfam" id="PF18075"/>
    </source>
</evidence>
<comment type="subunit">
    <text evidence="3">Forms a membrane-associated complex with FtsE.</text>
</comment>
<dbReference type="Pfam" id="PF18075">
    <property type="entry name" value="FtsX_ECD"/>
    <property type="match status" value="1"/>
</dbReference>
<keyword evidence="10 12" id="KW-0472">Membrane</keyword>
<feature type="transmembrane region" description="Helical" evidence="13">
    <location>
        <begin position="172"/>
        <end position="191"/>
    </location>
</feature>
<dbReference type="Gene3D" id="3.30.70.3040">
    <property type="match status" value="1"/>
</dbReference>
<dbReference type="AlphaFoldDB" id="C7RN73"/>
<dbReference type="KEGG" id="app:CAP2UW1_4015"/>
<keyword evidence="6 12" id="KW-0997">Cell inner membrane</keyword>
<evidence type="ECO:0000313" key="16">
    <source>
        <dbReference type="EMBL" id="ACV37259.1"/>
    </source>
</evidence>
<evidence type="ECO:0000256" key="7">
    <source>
        <dbReference type="ARBA" id="ARBA00022618"/>
    </source>
</evidence>
<evidence type="ECO:0000256" key="8">
    <source>
        <dbReference type="ARBA" id="ARBA00022692"/>
    </source>
</evidence>
<evidence type="ECO:0000256" key="11">
    <source>
        <dbReference type="ARBA" id="ARBA00023306"/>
    </source>
</evidence>
<dbReference type="NCBIfam" id="TIGR00439">
    <property type="entry name" value="FtsX_Gneg"/>
    <property type="match status" value="1"/>
</dbReference>
<comment type="similarity">
    <text evidence="2 12">Belongs to the ABC-4 integral membrane protein family. FtsX subfamily.</text>
</comment>
<dbReference type="HOGENOM" id="CLU_073546_0_0_4"/>
<accession>C7RN73</accession>
<keyword evidence="8 13" id="KW-0812">Transmembrane</keyword>
<dbReference type="InterPro" id="IPR047590">
    <property type="entry name" value="FtsX_proteobact-type"/>
</dbReference>
<reference evidence="16" key="2">
    <citation type="submission" date="2009-09" db="EMBL/GenBank/DDBJ databases">
        <title>Complete sequence of chromosome of Candidatus Accumulibacter phosphatis clade IIA str. UW-1.</title>
        <authorList>
            <consortium name="US DOE Joint Genome Institute"/>
            <person name="Martin H.G."/>
            <person name="Ivanova N."/>
            <person name="Kunin V."/>
            <person name="Warnecke F."/>
            <person name="Barry K."/>
            <person name="He S."/>
            <person name="Salamov A."/>
            <person name="Szeto E."/>
            <person name="Dalin E."/>
            <person name="Pangilinan J.L."/>
            <person name="Lapidus A."/>
            <person name="Lowry S."/>
            <person name="Kyrpides N.C."/>
            <person name="McMahon K.D."/>
            <person name="Hugenholtz P."/>
        </authorList>
    </citation>
    <scope>NUCLEOTIDE SEQUENCE [LARGE SCALE GENOMIC DNA]</scope>
    <source>
        <strain evidence="16">UW-1</strain>
    </source>
</reference>
<sequence length="299" mass="32504">MKAWFAQHLAALRDALRRLTAAPLNTLLSLLVVGVALTLPTAGWLALENLRQLTSDTPGVQQISIFLSLEAGKREVSEIESRLKEARVGNWRFVPRDEALKRLQASEGMAEIIASLPRNPLPDAFVITPADPQPESLEHLAKVFAGWPKVAHVQLDSEWVKRFDALLRLGRLVVMLLGALFAGALVTITFNTIRLQILAQAAEIEVARLVGATDTYVRRPLHYFGMLQGALGGLCAALLVTGGFQLLIPPVSELTRLYGASFTLQSLSPGDVARLAAIGGALGWLGARISVMMHLRRLT</sequence>
<dbReference type="InterPro" id="IPR040690">
    <property type="entry name" value="FtsX_ECD"/>
</dbReference>
<evidence type="ECO:0000256" key="5">
    <source>
        <dbReference type="ARBA" id="ARBA00022475"/>
    </source>
</evidence>
<evidence type="ECO:0000256" key="3">
    <source>
        <dbReference type="ARBA" id="ARBA00011160"/>
    </source>
</evidence>
<dbReference type="Pfam" id="PF02687">
    <property type="entry name" value="FtsX"/>
    <property type="match status" value="1"/>
</dbReference>
<evidence type="ECO:0000256" key="4">
    <source>
        <dbReference type="ARBA" id="ARBA00021907"/>
    </source>
</evidence>
<feature type="domain" description="FtsX extracellular" evidence="15">
    <location>
        <begin position="62"/>
        <end position="153"/>
    </location>
</feature>
<dbReference type="GO" id="GO:0051301">
    <property type="term" value="P:cell division"/>
    <property type="evidence" value="ECO:0007669"/>
    <property type="project" value="UniProtKB-KW"/>
</dbReference>
<dbReference type="PANTHER" id="PTHR47755">
    <property type="entry name" value="CELL DIVISION PROTEIN FTSX"/>
    <property type="match status" value="1"/>
</dbReference>
<dbReference type="PIRSF" id="PIRSF003097">
    <property type="entry name" value="FtsX"/>
    <property type="match status" value="1"/>
</dbReference>
<feature type="transmembrane region" description="Helical" evidence="13">
    <location>
        <begin position="229"/>
        <end position="252"/>
    </location>
</feature>
<feature type="domain" description="ABC3 transporter permease C-terminal" evidence="14">
    <location>
        <begin position="176"/>
        <end position="290"/>
    </location>
</feature>
<keyword evidence="7 12" id="KW-0132">Cell division</keyword>
<reference evidence="16" key="1">
    <citation type="submission" date="2009-08" db="EMBL/GenBank/DDBJ databases">
        <authorList>
            <consortium name="US DOE Joint Genome Institute"/>
            <person name="Lucas S."/>
            <person name="Copeland A."/>
            <person name="Lapidus A."/>
            <person name="Glavina del Rio T."/>
            <person name="Dalin E."/>
            <person name="Tice H."/>
            <person name="Bruce D."/>
            <person name="Barry K."/>
            <person name="Pitluck S."/>
            <person name="Lowry S."/>
            <person name="Larimer F."/>
            <person name="Land M."/>
            <person name="Hauser L."/>
            <person name="Kyrpides N."/>
            <person name="Ivanova N."/>
            <person name="McMahon K.D."/>
            <person name="Hugenholtz P."/>
        </authorList>
    </citation>
    <scope>NUCLEOTIDE SEQUENCE</scope>
    <source>
        <strain evidence="16">UW-1</strain>
    </source>
</reference>
<evidence type="ECO:0000256" key="13">
    <source>
        <dbReference type="SAM" id="Phobius"/>
    </source>
</evidence>
<dbReference type="OrthoDB" id="9813411at2"/>
<keyword evidence="11 12" id="KW-0131">Cell cycle</keyword>
<keyword evidence="5 12" id="KW-1003">Cell membrane</keyword>
<comment type="function">
    <text evidence="12">Part of the ABC transporter FtsEX involved in cellular division.</text>
</comment>
<dbReference type="GO" id="GO:0005886">
    <property type="term" value="C:plasma membrane"/>
    <property type="evidence" value="ECO:0007669"/>
    <property type="project" value="UniProtKB-SubCell"/>
</dbReference>
<keyword evidence="9 13" id="KW-1133">Transmembrane helix</keyword>